<protein>
    <recommendedName>
        <fullName evidence="6">LIM zinc-binding domain-containing protein</fullName>
    </recommendedName>
</protein>
<feature type="region of interest" description="Disordered" evidence="5">
    <location>
        <begin position="1"/>
        <end position="499"/>
    </location>
</feature>
<evidence type="ECO:0000259" key="6">
    <source>
        <dbReference type="PROSITE" id="PS50023"/>
    </source>
</evidence>
<evidence type="ECO:0000256" key="1">
    <source>
        <dbReference type="ARBA" id="ARBA00022723"/>
    </source>
</evidence>
<dbReference type="InterPro" id="IPR001781">
    <property type="entry name" value="Znf_LIM"/>
</dbReference>
<feature type="compositionally biased region" description="Low complexity" evidence="5">
    <location>
        <begin position="228"/>
        <end position="246"/>
    </location>
</feature>
<evidence type="ECO:0000256" key="5">
    <source>
        <dbReference type="SAM" id="MobiDB-lite"/>
    </source>
</evidence>
<feature type="compositionally biased region" description="Polar residues" evidence="5">
    <location>
        <begin position="313"/>
        <end position="332"/>
    </location>
</feature>
<feature type="compositionally biased region" description="Basic and acidic residues" evidence="5">
    <location>
        <begin position="247"/>
        <end position="256"/>
    </location>
</feature>
<dbReference type="InterPro" id="IPR052621">
    <property type="entry name" value="Cell_Prolif/Cornif_Regul"/>
</dbReference>
<feature type="compositionally biased region" description="Basic and acidic residues" evidence="5">
    <location>
        <begin position="286"/>
        <end position="297"/>
    </location>
</feature>
<sequence>MSRYSTQIKSSSPSMAVEESKKKSSLLKDNSWIRKLDDEDESVDRDPNFGRSVLGRYKPNETSTSSAQEDAKTTKPVKTSASVLALSKKFSSPQDPETSPTPTTKSTSTYTKRYSSVKPEAPSSPSTVKAETKTSTKTSTVTKDDGSTKTTSTTTSTTQSVKSPETISSPKTETFSERVKSSSKGAQYPPYSPTKPTVTEKPVSSTKEAEDKLFDSFTTSSVKRDPSTTDSKSTTTTTKTVTVRSSTDVKPEDHLYDTLLSKSKTSDSSLPVKSGVTKTSVTTVESSKDSTDAENKLYDSLIPKAMRGDVTDSKTTGESTKTNTDYSIPYGNSTKTPLTTKTSTSSTAEDDLYKTLLPNSITSGSSSPVRSSVTKKDSSNGLDSPTLTSPSFSRTNRAEDDLYKTLLPNSITSGSSSPVRSSVTKKDSSNGLNSPTLTSPSFSRTNSYSSSYSYSKPDSSYEYTSITSPSTYTSTSYKRPDDIPTDLMSSKSSRTSVYGSSERPVLEKDLCTYCRKPFTGDAKMVLDDMKINCHATCFKCDVCNCSLAHMKAGDSMWIYKRMVHCENCFESTRGKWRC</sequence>
<reference key="1">
    <citation type="journal article" date="2007" name="Nature">
        <title>The medaka draft genome and insights into vertebrate genome evolution.</title>
        <authorList>
            <person name="Kasahara M."/>
            <person name="Naruse K."/>
            <person name="Sasaki S."/>
            <person name="Nakatani Y."/>
            <person name="Qu W."/>
            <person name="Ahsan B."/>
            <person name="Yamada T."/>
            <person name="Nagayasu Y."/>
            <person name="Doi K."/>
            <person name="Kasai Y."/>
            <person name="Jindo T."/>
            <person name="Kobayashi D."/>
            <person name="Shimada A."/>
            <person name="Toyoda A."/>
            <person name="Kuroki Y."/>
            <person name="Fujiyama A."/>
            <person name="Sasaki T."/>
            <person name="Shimizu A."/>
            <person name="Asakawa S."/>
            <person name="Shimizu N."/>
            <person name="Hashimoto S."/>
            <person name="Yang J."/>
            <person name="Lee Y."/>
            <person name="Matsushima K."/>
            <person name="Sugano S."/>
            <person name="Sakaizumi M."/>
            <person name="Narita T."/>
            <person name="Ohishi K."/>
            <person name="Haga S."/>
            <person name="Ohta F."/>
            <person name="Nomoto H."/>
            <person name="Nogata K."/>
            <person name="Morishita T."/>
            <person name="Endo T."/>
            <person name="Shin-I T."/>
            <person name="Takeda H."/>
            <person name="Morishita S."/>
            <person name="Kohara Y."/>
        </authorList>
    </citation>
    <scope>NUCLEOTIDE SEQUENCE [LARGE SCALE GENOMIC DNA]</scope>
    <source>
        <strain>Hd-rR</strain>
    </source>
</reference>
<feature type="compositionally biased region" description="Low complexity" evidence="5">
    <location>
        <begin position="333"/>
        <end position="347"/>
    </location>
</feature>
<feature type="compositionally biased region" description="Low complexity" evidence="5">
    <location>
        <begin position="410"/>
        <end position="422"/>
    </location>
</feature>
<dbReference type="Gene3D" id="2.10.110.10">
    <property type="entry name" value="Cysteine Rich Protein"/>
    <property type="match status" value="1"/>
</dbReference>
<dbReference type="Ensembl" id="ENSORLT00020031998.1">
    <property type="protein sequence ID" value="ENSORLP00020029075.1"/>
    <property type="gene ID" value="ENSORLG00020012886.1"/>
</dbReference>
<evidence type="ECO:0000313" key="7">
    <source>
        <dbReference type="Ensembl" id="ENSORLP00020029075.1"/>
    </source>
</evidence>
<feature type="compositionally biased region" description="Low complexity" evidence="5">
    <location>
        <begin position="257"/>
        <end position="285"/>
    </location>
</feature>
<dbReference type="CDD" id="cd08368">
    <property type="entry name" value="LIM"/>
    <property type="match status" value="1"/>
</dbReference>
<dbReference type="Proteomes" id="UP000265180">
    <property type="component" value="Chromosome 21"/>
</dbReference>
<feature type="compositionally biased region" description="Low complexity" evidence="5">
    <location>
        <begin position="98"/>
        <end position="116"/>
    </location>
</feature>
<dbReference type="AlphaFoldDB" id="A0A3P9M7P8"/>
<evidence type="ECO:0000256" key="2">
    <source>
        <dbReference type="ARBA" id="ARBA00022833"/>
    </source>
</evidence>
<feature type="compositionally biased region" description="Low complexity" evidence="5">
    <location>
        <begin position="148"/>
        <end position="163"/>
    </location>
</feature>
<dbReference type="PROSITE" id="PS00478">
    <property type="entry name" value="LIM_DOMAIN_1"/>
    <property type="match status" value="1"/>
</dbReference>
<keyword evidence="2 4" id="KW-0862">Zinc</keyword>
<organism evidence="7 8">
    <name type="scientific">Oryzias latipes</name>
    <name type="common">Japanese rice fish</name>
    <name type="synonym">Japanese killifish</name>
    <dbReference type="NCBI Taxonomy" id="8090"/>
    <lineage>
        <taxon>Eukaryota</taxon>
        <taxon>Metazoa</taxon>
        <taxon>Chordata</taxon>
        <taxon>Craniata</taxon>
        <taxon>Vertebrata</taxon>
        <taxon>Euteleostomi</taxon>
        <taxon>Actinopterygii</taxon>
        <taxon>Neopterygii</taxon>
        <taxon>Teleostei</taxon>
        <taxon>Neoteleostei</taxon>
        <taxon>Acanthomorphata</taxon>
        <taxon>Ovalentaria</taxon>
        <taxon>Atherinomorphae</taxon>
        <taxon>Beloniformes</taxon>
        <taxon>Adrianichthyidae</taxon>
        <taxon>Oryziinae</taxon>
        <taxon>Oryzias</taxon>
    </lineage>
</organism>
<dbReference type="SMART" id="SM00132">
    <property type="entry name" value="LIM"/>
    <property type="match status" value="1"/>
</dbReference>
<dbReference type="PROSITE" id="PS50023">
    <property type="entry name" value="LIM_DOMAIN_2"/>
    <property type="match status" value="1"/>
</dbReference>
<reference evidence="7" key="4">
    <citation type="submission" date="2025-09" db="UniProtKB">
        <authorList>
            <consortium name="Ensembl"/>
        </authorList>
    </citation>
    <scope>IDENTIFICATION</scope>
    <source>
        <strain evidence="7">HNI</strain>
    </source>
</reference>
<dbReference type="PANTHER" id="PTHR15468:SF12">
    <property type="match status" value="1"/>
</dbReference>
<keyword evidence="3 4" id="KW-0440">LIM domain</keyword>
<evidence type="ECO:0000313" key="8">
    <source>
        <dbReference type="Proteomes" id="UP000265180"/>
    </source>
</evidence>
<keyword evidence="1 4" id="KW-0479">Metal-binding</keyword>
<feature type="compositionally biased region" description="Polar residues" evidence="5">
    <location>
        <begin position="194"/>
        <end position="206"/>
    </location>
</feature>
<accession>A0A3P9M7P8</accession>
<feature type="compositionally biased region" description="Low complexity" evidence="5">
    <location>
        <begin position="126"/>
        <end position="141"/>
    </location>
</feature>
<dbReference type="GO" id="GO:0046872">
    <property type="term" value="F:metal ion binding"/>
    <property type="evidence" value="ECO:0007669"/>
    <property type="project" value="UniProtKB-KW"/>
</dbReference>
<feature type="compositionally biased region" description="Polar residues" evidence="5">
    <location>
        <begin position="1"/>
        <end position="14"/>
    </location>
</feature>
<feature type="compositionally biased region" description="Polar residues" evidence="5">
    <location>
        <begin position="379"/>
        <end position="395"/>
    </location>
</feature>
<feature type="compositionally biased region" description="Polar residues" evidence="5">
    <location>
        <begin position="487"/>
        <end position="499"/>
    </location>
</feature>
<reference evidence="7 8" key="2">
    <citation type="submission" date="2017-04" db="EMBL/GenBank/DDBJ databases">
        <title>CpG methylation of centromeres and impact of large insertions on vertebrate speciation.</title>
        <authorList>
            <person name="Ichikawa K."/>
            <person name="Yoshimura J."/>
            <person name="Morishita S."/>
        </authorList>
    </citation>
    <scope>NUCLEOTIDE SEQUENCE</scope>
    <source>
        <strain evidence="7 8">HNI</strain>
    </source>
</reference>
<name>A0A3P9M7P8_ORYLA</name>
<feature type="compositionally biased region" description="Low complexity" evidence="5">
    <location>
        <begin position="360"/>
        <end position="372"/>
    </location>
</feature>
<dbReference type="PANTHER" id="PTHR15468">
    <property type="entry name" value="ZNF185"/>
    <property type="match status" value="1"/>
</dbReference>
<reference evidence="7" key="3">
    <citation type="submission" date="2025-08" db="UniProtKB">
        <authorList>
            <consortium name="Ensembl"/>
        </authorList>
    </citation>
    <scope>IDENTIFICATION</scope>
    <source>
        <strain evidence="7">HNI</strain>
    </source>
</reference>
<feature type="compositionally biased region" description="Low complexity" evidence="5">
    <location>
        <begin position="439"/>
        <end position="477"/>
    </location>
</feature>
<proteinExistence type="predicted"/>
<evidence type="ECO:0000256" key="4">
    <source>
        <dbReference type="PROSITE-ProRule" id="PRU00125"/>
    </source>
</evidence>
<feature type="compositionally biased region" description="Polar residues" evidence="5">
    <location>
        <begin position="429"/>
        <end position="438"/>
    </location>
</feature>
<evidence type="ECO:0000256" key="3">
    <source>
        <dbReference type="ARBA" id="ARBA00023038"/>
    </source>
</evidence>
<feature type="domain" description="LIM zinc-binding" evidence="6">
    <location>
        <begin position="509"/>
        <end position="575"/>
    </location>
</feature>